<sequence>MPDFDSTFMANWPMKNEQMFLNVSKCLLEDSFVSLVENWFMSIGGNSVKDNLKRVLVNIFSNEFAIHCSWTGRGKDVTTKLCDSKIVIVLKRCIKNQKEYSDALFESCLADWFRYATTRHKRSLD</sequence>
<dbReference type="Proteomes" id="UP000007819">
    <property type="component" value="Chromosome A1"/>
</dbReference>
<dbReference type="RefSeq" id="XP_029342310.1">
    <property type="nucleotide sequence ID" value="XM_029486450.1"/>
</dbReference>
<protein>
    <recommendedName>
        <fullName evidence="3">DUF4806 domain-containing protein</fullName>
    </recommendedName>
</protein>
<organism evidence="1 2">
    <name type="scientific">Acyrthosiphon pisum</name>
    <name type="common">Pea aphid</name>
    <dbReference type="NCBI Taxonomy" id="7029"/>
    <lineage>
        <taxon>Eukaryota</taxon>
        <taxon>Metazoa</taxon>
        <taxon>Ecdysozoa</taxon>
        <taxon>Arthropoda</taxon>
        <taxon>Hexapoda</taxon>
        <taxon>Insecta</taxon>
        <taxon>Pterygota</taxon>
        <taxon>Neoptera</taxon>
        <taxon>Paraneoptera</taxon>
        <taxon>Hemiptera</taxon>
        <taxon>Sternorrhyncha</taxon>
        <taxon>Aphidomorpha</taxon>
        <taxon>Aphidoidea</taxon>
        <taxon>Aphididae</taxon>
        <taxon>Macrosiphini</taxon>
        <taxon>Acyrthosiphon</taxon>
    </lineage>
</organism>
<evidence type="ECO:0000313" key="1">
    <source>
        <dbReference type="EnsemblMetazoa" id="XP_029342310.1"/>
    </source>
</evidence>
<name>A0A8R2JN35_ACYPI</name>
<dbReference type="AlphaFoldDB" id="A0A8R2JN35"/>
<accession>A0A8R2JN35</accession>
<dbReference type="EnsemblMetazoa" id="XM_029486450.1">
    <property type="protein sequence ID" value="XP_029342310.1"/>
    <property type="gene ID" value="LOC115033606"/>
</dbReference>
<evidence type="ECO:0008006" key="3">
    <source>
        <dbReference type="Google" id="ProtNLM"/>
    </source>
</evidence>
<proteinExistence type="predicted"/>
<reference evidence="2" key="1">
    <citation type="submission" date="2010-06" db="EMBL/GenBank/DDBJ databases">
        <authorList>
            <person name="Jiang H."/>
            <person name="Abraham K."/>
            <person name="Ali S."/>
            <person name="Alsbrooks S.L."/>
            <person name="Anim B.N."/>
            <person name="Anosike U.S."/>
            <person name="Attaway T."/>
            <person name="Bandaranaike D.P."/>
            <person name="Battles P.K."/>
            <person name="Bell S.N."/>
            <person name="Bell A.V."/>
            <person name="Beltran B."/>
            <person name="Bickham C."/>
            <person name="Bustamante Y."/>
            <person name="Caleb T."/>
            <person name="Canada A."/>
            <person name="Cardenas V."/>
            <person name="Carter K."/>
            <person name="Chacko J."/>
            <person name="Chandrabose M.N."/>
            <person name="Chavez D."/>
            <person name="Chavez A."/>
            <person name="Chen L."/>
            <person name="Chu H.-S."/>
            <person name="Claassen K.J."/>
            <person name="Cockrell R."/>
            <person name="Collins M."/>
            <person name="Cooper J.A."/>
            <person name="Cree A."/>
            <person name="Curry S.M."/>
            <person name="Da Y."/>
            <person name="Dao M.D."/>
            <person name="Das B."/>
            <person name="Davila M.-L."/>
            <person name="Davy-Carroll L."/>
            <person name="Denson S."/>
            <person name="Dinh H."/>
            <person name="Ebong V.E."/>
            <person name="Edwards J.R."/>
            <person name="Egan A."/>
            <person name="El-Daye J."/>
            <person name="Escobedo L."/>
            <person name="Fernandez S."/>
            <person name="Fernando P.R."/>
            <person name="Flagg N."/>
            <person name="Forbes L.D."/>
            <person name="Fowler R.G."/>
            <person name="Fu Q."/>
            <person name="Gabisi R.A."/>
            <person name="Ganer J."/>
            <person name="Garbino Pronczuk A."/>
            <person name="Garcia R.M."/>
            <person name="Garner T."/>
            <person name="Garrett T.E."/>
            <person name="Gonzalez D.A."/>
            <person name="Hamid H."/>
            <person name="Hawkins E.S."/>
            <person name="Hirani K."/>
            <person name="Hogues M.E."/>
            <person name="Hollins B."/>
            <person name="Hsiao C.-H."/>
            <person name="Jabil R."/>
            <person name="James M.L."/>
            <person name="Jhangiani S.N."/>
            <person name="Johnson B."/>
            <person name="Johnson Q."/>
            <person name="Joshi V."/>
            <person name="Kalu J.B."/>
            <person name="Kam C."/>
            <person name="Kashfia A."/>
            <person name="Keebler J."/>
            <person name="Kisamo H."/>
            <person name="Kovar C.L."/>
            <person name="Lago L.A."/>
            <person name="Lai C.-Y."/>
            <person name="Laidlaw J."/>
            <person name="Lara F."/>
            <person name="Le T.-K."/>
            <person name="Lee S.L."/>
            <person name="Legall F.H."/>
            <person name="Lemon S.J."/>
            <person name="Lewis L.R."/>
            <person name="Li B."/>
            <person name="Liu Y."/>
            <person name="Liu Y.-S."/>
            <person name="Lopez J."/>
            <person name="Lozado R.J."/>
            <person name="Lu J."/>
            <person name="Madu R.C."/>
            <person name="Maheshwari M."/>
            <person name="Maheshwari R."/>
            <person name="Malloy K."/>
            <person name="Martinez E."/>
            <person name="Mathew T."/>
            <person name="Mercado I.C."/>
            <person name="Mercado C."/>
            <person name="Meyer B."/>
            <person name="Montgomery K."/>
            <person name="Morgan M.B."/>
            <person name="Munidasa M."/>
            <person name="Nazareth L.V."/>
            <person name="Nelson J."/>
            <person name="Ng B.M."/>
            <person name="Nguyen N.B."/>
            <person name="Nguyen P.Q."/>
            <person name="Nguyen T."/>
            <person name="Obregon M."/>
            <person name="Okwuonu G.O."/>
            <person name="Onwere C.G."/>
            <person name="Orozco G."/>
            <person name="Parra A."/>
            <person name="Patel S."/>
            <person name="Patil S."/>
            <person name="Perez A."/>
            <person name="Perez Y."/>
            <person name="Pham C."/>
            <person name="Primus E.L."/>
            <person name="Pu L.-L."/>
            <person name="Puazo M."/>
            <person name="Qin X."/>
            <person name="Quiroz J.B."/>
            <person name="Reese J."/>
            <person name="Richards S."/>
            <person name="Rives C.M."/>
            <person name="Robberts R."/>
            <person name="Ruiz S.J."/>
            <person name="Ruiz M.J."/>
            <person name="Santibanez J."/>
            <person name="Schneider B.W."/>
            <person name="Sisson I."/>
            <person name="Smith M."/>
            <person name="Sodergren E."/>
            <person name="Song X.-Z."/>
            <person name="Song B.B."/>
            <person name="Summersgill H."/>
            <person name="Thelus R."/>
            <person name="Thornton R.D."/>
            <person name="Trejos Z.Y."/>
            <person name="Usmani K."/>
            <person name="Vattathil S."/>
            <person name="Villasana D."/>
            <person name="Walker D.L."/>
            <person name="Wang S."/>
            <person name="Wang K."/>
            <person name="White C.S."/>
            <person name="Williams A.C."/>
            <person name="Williamson J."/>
            <person name="Wilson K."/>
            <person name="Woghiren I.O."/>
            <person name="Woodworth J.R."/>
            <person name="Worley K.C."/>
            <person name="Wright R.A."/>
            <person name="Wu W."/>
            <person name="Young L."/>
            <person name="Zhang L."/>
            <person name="Zhang J."/>
            <person name="Zhu Y."/>
            <person name="Muzny D.M."/>
            <person name="Weinstock G."/>
            <person name="Gibbs R.A."/>
        </authorList>
    </citation>
    <scope>NUCLEOTIDE SEQUENCE [LARGE SCALE GENOMIC DNA]</scope>
    <source>
        <strain evidence="2">LSR1</strain>
    </source>
</reference>
<dbReference type="OrthoDB" id="6616182at2759"/>
<dbReference type="KEGG" id="api:115033606"/>
<keyword evidence="2" id="KW-1185">Reference proteome</keyword>
<dbReference type="GeneID" id="115033606"/>
<reference evidence="1" key="2">
    <citation type="submission" date="2022-06" db="UniProtKB">
        <authorList>
            <consortium name="EnsemblMetazoa"/>
        </authorList>
    </citation>
    <scope>IDENTIFICATION</scope>
</reference>
<evidence type="ECO:0000313" key="2">
    <source>
        <dbReference type="Proteomes" id="UP000007819"/>
    </source>
</evidence>